<reference evidence="6" key="1">
    <citation type="submission" date="2023-03" db="EMBL/GenBank/DDBJ databases">
        <title>Actinoallomurus iriomotensis NBRC 103681.</title>
        <authorList>
            <person name="Ichikawa N."/>
            <person name="Sato H."/>
            <person name="Tonouchi N."/>
        </authorList>
    </citation>
    <scope>NUCLEOTIDE SEQUENCE</scope>
    <source>
        <strain evidence="6">NBRC 103681</strain>
    </source>
</reference>
<dbReference type="GO" id="GO:0008168">
    <property type="term" value="F:methyltransferase activity"/>
    <property type="evidence" value="ECO:0007669"/>
    <property type="project" value="UniProtKB-KW"/>
</dbReference>
<gene>
    <name evidence="6" type="ORF">Airi01_027430</name>
</gene>
<protein>
    <submittedName>
        <fullName evidence="6">SAM-dependent methyltransferase</fullName>
    </submittedName>
</protein>
<evidence type="ECO:0000313" key="6">
    <source>
        <dbReference type="EMBL" id="GLY74476.1"/>
    </source>
</evidence>
<comment type="caution">
    <text evidence="6">The sequence shown here is derived from an EMBL/GenBank/DDBJ whole genome shotgun (WGS) entry which is preliminary data.</text>
</comment>
<feature type="domain" description="Methyltransferase" evidence="5">
    <location>
        <begin position="45"/>
        <end position="139"/>
    </location>
</feature>
<dbReference type="CDD" id="cd02440">
    <property type="entry name" value="AdoMet_MTases"/>
    <property type="match status" value="1"/>
</dbReference>
<evidence type="ECO:0000256" key="4">
    <source>
        <dbReference type="SAM" id="MobiDB-lite"/>
    </source>
</evidence>
<organism evidence="6 7">
    <name type="scientific">Actinoallomurus iriomotensis</name>
    <dbReference type="NCBI Taxonomy" id="478107"/>
    <lineage>
        <taxon>Bacteria</taxon>
        <taxon>Bacillati</taxon>
        <taxon>Actinomycetota</taxon>
        <taxon>Actinomycetes</taxon>
        <taxon>Streptosporangiales</taxon>
        <taxon>Thermomonosporaceae</taxon>
        <taxon>Actinoallomurus</taxon>
    </lineage>
</organism>
<feature type="region of interest" description="Disordered" evidence="4">
    <location>
        <begin position="1"/>
        <end position="20"/>
    </location>
</feature>
<dbReference type="Proteomes" id="UP001165135">
    <property type="component" value="Unassembled WGS sequence"/>
</dbReference>
<evidence type="ECO:0000256" key="1">
    <source>
        <dbReference type="ARBA" id="ARBA00022603"/>
    </source>
</evidence>
<proteinExistence type="predicted"/>
<dbReference type="RefSeq" id="WP_285620311.1">
    <property type="nucleotide sequence ID" value="NZ_BSTJ01000003.1"/>
</dbReference>
<dbReference type="InterPro" id="IPR041698">
    <property type="entry name" value="Methyltransf_25"/>
</dbReference>
<keyword evidence="2" id="KW-0808">Transferase</keyword>
<dbReference type="EMBL" id="BSTJ01000003">
    <property type="protein sequence ID" value="GLY74476.1"/>
    <property type="molecule type" value="Genomic_DNA"/>
</dbReference>
<evidence type="ECO:0000256" key="2">
    <source>
        <dbReference type="ARBA" id="ARBA00022679"/>
    </source>
</evidence>
<evidence type="ECO:0000256" key="3">
    <source>
        <dbReference type="ARBA" id="ARBA00022691"/>
    </source>
</evidence>
<accession>A0A9W6REA7</accession>
<dbReference type="SUPFAM" id="SSF53335">
    <property type="entry name" value="S-adenosyl-L-methionine-dependent methyltransferases"/>
    <property type="match status" value="1"/>
</dbReference>
<dbReference type="AlphaFoldDB" id="A0A9W6REA7"/>
<sequence length="208" mass="22341">MAGPSTHRPPRDLDDLYTSPPPWDIGRPQPAFAALAEAGAIDGRVLDVGCGTGEHTLMAAALGLDATGIDLATGALEAAREKARRRSLTARFLRHDLRGLPELGETFDTVLDSLVFHALTDADRAAYLAGLRTVLRPAGRAFLLCYGDRRPGEREVPHGLGRDRIRASFTSGWRVDSLQSAVSDSTSPLHPDGIAAWLVALTRVADER</sequence>
<dbReference type="GO" id="GO:0032259">
    <property type="term" value="P:methylation"/>
    <property type="evidence" value="ECO:0007669"/>
    <property type="project" value="UniProtKB-KW"/>
</dbReference>
<keyword evidence="1 6" id="KW-0489">Methyltransferase</keyword>
<dbReference type="Gene3D" id="3.40.50.150">
    <property type="entry name" value="Vaccinia Virus protein VP39"/>
    <property type="match status" value="1"/>
</dbReference>
<dbReference type="InterPro" id="IPR029063">
    <property type="entry name" value="SAM-dependent_MTases_sf"/>
</dbReference>
<dbReference type="PANTHER" id="PTHR43464">
    <property type="entry name" value="METHYLTRANSFERASE"/>
    <property type="match status" value="1"/>
</dbReference>
<evidence type="ECO:0000313" key="7">
    <source>
        <dbReference type="Proteomes" id="UP001165135"/>
    </source>
</evidence>
<evidence type="ECO:0000259" key="5">
    <source>
        <dbReference type="Pfam" id="PF13649"/>
    </source>
</evidence>
<name>A0A9W6REA7_9ACTN</name>
<dbReference type="Pfam" id="PF13649">
    <property type="entry name" value="Methyltransf_25"/>
    <property type="match status" value="1"/>
</dbReference>
<dbReference type="PANTHER" id="PTHR43464:SF19">
    <property type="entry name" value="UBIQUINONE BIOSYNTHESIS O-METHYLTRANSFERASE, MITOCHONDRIAL"/>
    <property type="match status" value="1"/>
</dbReference>
<keyword evidence="3" id="KW-0949">S-adenosyl-L-methionine</keyword>